<dbReference type="PROSITE" id="PS00211">
    <property type="entry name" value="ABC_TRANSPORTER_1"/>
    <property type="match status" value="1"/>
</dbReference>
<accession>A0A8H9C810</accession>
<dbReference type="InterPro" id="IPR003439">
    <property type="entry name" value="ABC_transporter-like_ATP-bd"/>
</dbReference>
<evidence type="ECO:0000256" key="6">
    <source>
        <dbReference type="ARBA" id="ARBA00022741"/>
    </source>
</evidence>
<dbReference type="AlphaFoldDB" id="A0A8H9C810"/>
<comment type="similarity">
    <text evidence="2">Belongs to the ABC transporter superfamily.</text>
</comment>
<dbReference type="GO" id="GO:0005524">
    <property type="term" value="F:ATP binding"/>
    <property type="evidence" value="ECO:0007669"/>
    <property type="project" value="UniProtKB-KW"/>
</dbReference>
<dbReference type="FunFam" id="3.40.50.300:FF:000056">
    <property type="entry name" value="Cell division ATP-binding protein FtsE"/>
    <property type="match status" value="1"/>
</dbReference>
<keyword evidence="5" id="KW-1003">Cell membrane</keyword>
<feature type="compositionally biased region" description="Basic and acidic residues" evidence="11">
    <location>
        <begin position="15"/>
        <end position="36"/>
    </location>
</feature>
<dbReference type="SUPFAM" id="SSF55021">
    <property type="entry name" value="ACT-like"/>
    <property type="match status" value="1"/>
</dbReference>
<evidence type="ECO:0000313" key="13">
    <source>
        <dbReference type="EMBL" id="BCM84890.1"/>
    </source>
</evidence>
<comment type="function">
    <text evidence="1">Part of the ABC transporter FtsEX involved in cellular division. Important for assembly or stability of the septal ring.</text>
</comment>
<dbReference type="Gene3D" id="3.40.50.300">
    <property type="entry name" value="P-loop containing nucleotide triphosphate hydrolases"/>
    <property type="match status" value="1"/>
</dbReference>
<dbReference type="InterPro" id="IPR050086">
    <property type="entry name" value="MetN_ABC_transporter-like"/>
</dbReference>
<dbReference type="InterPro" id="IPR018449">
    <property type="entry name" value="NIL_domain"/>
</dbReference>
<evidence type="ECO:0000256" key="5">
    <source>
        <dbReference type="ARBA" id="ARBA00022475"/>
    </source>
</evidence>
<dbReference type="PROSITE" id="PS50893">
    <property type="entry name" value="ABC_TRANSPORTER_2"/>
    <property type="match status" value="1"/>
</dbReference>
<dbReference type="SUPFAM" id="SSF52540">
    <property type="entry name" value="P-loop containing nucleoside triphosphate hydrolases"/>
    <property type="match status" value="1"/>
</dbReference>
<evidence type="ECO:0000256" key="7">
    <source>
        <dbReference type="ARBA" id="ARBA00022840"/>
    </source>
</evidence>
<dbReference type="PANTHER" id="PTHR43166:SF30">
    <property type="entry name" value="METHIONINE IMPORT ATP-BINDING PROTEIN METN"/>
    <property type="match status" value="1"/>
</dbReference>
<dbReference type="InterPro" id="IPR041701">
    <property type="entry name" value="MetN_ABC"/>
</dbReference>
<dbReference type="SMART" id="SM00930">
    <property type="entry name" value="NIL"/>
    <property type="match status" value="1"/>
</dbReference>
<evidence type="ECO:0000259" key="12">
    <source>
        <dbReference type="PROSITE" id="PS50893"/>
    </source>
</evidence>
<dbReference type="InterPro" id="IPR017871">
    <property type="entry name" value="ABC_transporter-like_CS"/>
</dbReference>
<organism evidence="13 14">
    <name type="scientific">Methylobacterium indicum</name>
    <dbReference type="NCBI Taxonomy" id="1775910"/>
    <lineage>
        <taxon>Bacteria</taxon>
        <taxon>Pseudomonadati</taxon>
        <taxon>Pseudomonadota</taxon>
        <taxon>Alphaproteobacteria</taxon>
        <taxon>Hyphomicrobiales</taxon>
        <taxon>Methylobacteriaceae</taxon>
        <taxon>Methylobacterium</taxon>
    </lineage>
</organism>
<dbReference type="InterPro" id="IPR045865">
    <property type="entry name" value="ACT-like_dom_sf"/>
</dbReference>
<evidence type="ECO:0000256" key="2">
    <source>
        <dbReference type="ARBA" id="ARBA00005417"/>
    </source>
</evidence>
<evidence type="ECO:0000256" key="1">
    <source>
        <dbReference type="ARBA" id="ARBA00002579"/>
    </source>
</evidence>
<dbReference type="SMART" id="SM00382">
    <property type="entry name" value="AAA"/>
    <property type="match status" value="1"/>
</dbReference>
<keyword evidence="9" id="KW-0029">Amino-acid transport</keyword>
<keyword evidence="6" id="KW-0547">Nucleotide-binding</keyword>
<name>A0A8H9C810_9HYPH</name>
<dbReference type="GO" id="GO:0016887">
    <property type="term" value="F:ATP hydrolysis activity"/>
    <property type="evidence" value="ECO:0007669"/>
    <property type="project" value="InterPro"/>
</dbReference>
<dbReference type="GO" id="GO:0006865">
    <property type="term" value="P:amino acid transport"/>
    <property type="evidence" value="ECO:0007669"/>
    <property type="project" value="UniProtKB-KW"/>
</dbReference>
<dbReference type="InterPro" id="IPR027417">
    <property type="entry name" value="P-loop_NTPase"/>
</dbReference>
<evidence type="ECO:0000256" key="11">
    <source>
        <dbReference type="SAM" id="MobiDB-lite"/>
    </source>
</evidence>
<protein>
    <recommendedName>
        <fullName evidence="3">Cell division ATP-binding protein FtsE</fullName>
    </recommendedName>
</protein>
<dbReference type="InterPro" id="IPR003593">
    <property type="entry name" value="AAA+_ATPase"/>
</dbReference>
<dbReference type="Pfam" id="PF00005">
    <property type="entry name" value="ABC_tran"/>
    <property type="match status" value="1"/>
</dbReference>
<keyword evidence="7 13" id="KW-0067">ATP-binding</keyword>
<evidence type="ECO:0000313" key="14">
    <source>
        <dbReference type="Proteomes" id="UP000663508"/>
    </source>
</evidence>
<evidence type="ECO:0000256" key="4">
    <source>
        <dbReference type="ARBA" id="ARBA00022448"/>
    </source>
</evidence>
<proteinExistence type="inferred from homology"/>
<gene>
    <name evidence="13" type="primary">metN</name>
    <name evidence="13" type="ORF">mvi_33510</name>
</gene>
<feature type="domain" description="ABC transporter" evidence="12">
    <location>
        <begin position="62"/>
        <end position="303"/>
    </location>
</feature>
<sequence length="430" mass="45442">MTESPVLGFCAGRHPARDTPPKDPDDRHRFPARPDPRAVTAPVRVPVPADLSGRLDPRDALVRLEGVAKTYTARRGAGAVTALEDIDLSVPRGRVLGVIGRSGAGKSTLIRLVNGLERPSRGRVIVGEAEISSLSESALRRERRGIGMIFQHFNLLSARTAAGNVALPLEVAGTDKAAIRARVAELLDLVGLGPQADRYPAELSGGQKQRVGIARALATNPKVLLSDEATSALDPETTRSILDLLGRINRELGLTILLITHEMAVIRAIAHEVAVLDGGRIAESGDVFEVFTRPRAAITRTFFDEETGRTLPPALAARLTPGPVPAGQGDGKQAVLRITFRGPHATDPVLAQLTRDLDIPAGILSGTVDEIAGRPFGTLVVGIPPDAATVTRATEFLAARGLDVEWLGTLDLAGWQRTAAPGASDSSHVA</sequence>
<reference evidence="13" key="1">
    <citation type="submission" date="2020-11" db="EMBL/GenBank/DDBJ databases">
        <title>Complete genome sequence of a novel pathogenic Methylobacterium strain isolated from rice in Vietnam.</title>
        <authorList>
            <person name="Lai K."/>
            <person name="Okazaki S."/>
            <person name="Higashi K."/>
            <person name="Mori H."/>
            <person name="Toyoda A."/>
            <person name="Kurokawa K."/>
        </authorList>
    </citation>
    <scope>NUCLEOTIDE SEQUENCE</scope>
    <source>
        <strain evidence="13">VL1</strain>
    </source>
</reference>
<evidence type="ECO:0000256" key="3">
    <source>
        <dbReference type="ARBA" id="ARBA00020019"/>
    </source>
</evidence>
<dbReference type="EMBL" id="AP024145">
    <property type="protein sequence ID" value="BCM84890.1"/>
    <property type="molecule type" value="Genomic_DNA"/>
</dbReference>
<evidence type="ECO:0000256" key="8">
    <source>
        <dbReference type="ARBA" id="ARBA00022967"/>
    </source>
</evidence>
<dbReference type="KEGG" id="mind:mvi_33510"/>
<dbReference type="Gene3D" id="3.30.70.260">
    <property type="match status" value="1"/>
</dbReference>
<keyword evidence="4" id="KW-0813">Transport</keyword>
<dbReference type="GO" id="GO:0005886">
    <property type="term" value="C:plasma membrane"/>
    <property type="evidence" value="ECO:0007669"/>
    <property type="project" value="UniProtKB-ARBA"/>
</dbReference>
<dbReference type="Proteomes" id="UP000663508">
    <property type="component" value="Chromosome"/>
</dbReference>
<dbReference type="CDD" id="cd03258">
    <property type="entry name" value="ABC_MetN_methionine_transporter"/>
    <property type="match status" value="1"/>
</dbReference>
<dbReference type="PANTHER" id="PTHR43166">
    <property type="entry name" value="AMINO ACID IMPORT ATP-BINDING PROTEIN"/>
    <property type="match status" value="1"/>
</dbReference>
<evidence type="ECO:0000256" key="10">
    <source>
        <dbReference type="ARBA" id="ARBA00023136"/>
    </source>
</evidence>
<keyword evidence="10" id="KW-0472">Membrane</keyword>
<evidence type="ECO:0000256" key="9">
    <source>
        <dbReference type="ARBA" id="ARBA00022970"/>
    </source>
</evidence>
<dbReference type="Pfam" id="PF09383">
    <property type="entry name" value="NIL"/>
    <property type="match status" value="1"/>
</dbReference>
<keyword evidence="8" id="KW-1278">Translocase</keyword>
<feature type="region of interest" description="Disordered" evidence="11">
    <location>
        <begin position="1"/>
        <end position="38"/>
    </location>
</feature>